<reference evidence="2" key="1">
    <citation type="submission" date="2023-11" db="EMBL/GenBank/DDBJ databases">
        <authorList>
            <person name="De Vega J J."/>
            <person name="De Vega J J."/>
        </authorList>
    </citation>
    <scope>NUCLEOTIDE SEQUENCE</scope>
</reference>
<protein>
    <submittedName>
        <fullName evidence="2">Uncharacterized protein</fullName>
    </submittedName>
</protein>
<feature type="compositionally biased region" description="Gly residues" evidence="1">
    <location>
        <begin position="61"/>
        <end position="72"/>
    </location>
</feature>
<dbReference type="EMBL" id="CAVNYO010000169">
    <property type="protein sequence ID" value="CAK5270774.1"/>
    <property type="molecule type" value="Genomic_DNA"/>
</dbReference>
<feature type="region of interest" description="Disordered" evidence="1">
    <location>
        <begin position="1"/>
        <end position="77"/>
    </location>
</feature>
<dbReference type="AlphaFoldDB" id="A0AAD2JZU3"/>
<feature type="compositionally biased region" description="Basic and acidic residues" evidence="1">
    <location>
        <begin position="106"/>
        <end position="119"/>
    </location>
</feature>
<evidence type="ECO:0000313" key="2">
    <source>
        <dbReference type="EMBL" id="CAK5270774.1"/>
    </source>
</evidence>
<proteinExistence type="predicted"/>
<evidence type="ECO:0000313" key="3">
    <source>
        <dbReference type="Proteomes" id="UP001295794"/>
    </source>
</evidence>
<dbReference type="Proteomes" id="UP001295794">
    <property type="component" value="Unassembled WGS sequence"/>
</dbReference>
<feature type="region of interest" description="Disordered" evidence="1">
    <location>
        <begin position="103"/>
        <end position="183"/>
    </location>
</feature>
<feature type="compositionally biased region" description="Low complexity" evidence="1">
    <location>
        <begin position="49"/>
        <end position="60"/>
    </location>
</feature>
<organism evidence="2 3">
    <name type="scientific">Mycena citricolor</name>
    <dbReference type="NCBI Taxonomy" id="2018698"/>
    <lineage>
        <taxon>Eukaryota</taxon>
        <taxon>Fungi</taxon>
        <taxon>Dikarya</taxon>
        <taxon>Basidiomycota</taxon>
        <taxon>Agaricomycotina</taxon>
        <taxon>Agaricomycetes</taxon>
        <taxon>Agaricomycetidae</taxon>
        <taxon>Agaricales</taxon>
        <taxon>Marasmiineae</taxon>
        <taxon>Mycenaceae</taxon>
        <taxon>Mycena</taxon>
    </lineage>
</organism>
<accession>A0AAD2JZU3</accession>
<feature type="region of interest" description="Disordered" evidence="1">
    <location>
        <begin position="387"/>
        <end position="409"/>
    </location>
</feature>
<gene>
    <name evidence="2" type="ORF">MYCIT1_LOCUS15461</name>
</gene>
<comment type="caution">
    <text evidence="2">The sequence shown here is derived from an EMBL/GenBank/DDBJ whole genome shotgun (WGS) entry which is preliminary data.</text>
</comment>
<keyword evidence="3" id="KW-1185">Reference proteome</keyword>
<evidence type="ECO:0000256" key="1">
    <source>
        <dbReference type="SAM" id="MobiDB-lite"/>
    </source>
</evidence>
<sequence length="593" mass="63080">MDPALHHGMSTVDAEGESSTEIEDRLLSMSAGESSRLRRRPAVALRDTGPAPRSRASGSGSSRGGTGMGTGSGSSSSMRKEWYELSCGGAAAAVEAPQYPWSTHRGATDLEGREGADKDDYNDDDDDERDARPPVEMIPGQPAHKRRRLCAVPRTDRARTTNGCGGTVHARVAQGPPVRPLPRPFGMDRAGREQHEREQTEREQRLGFWVGTVSGRHTTVVPLDGVYFSENQRRALEMFARDEEDGADGVDKFGCGQRECGCEMQGVGCAVCGNPLGILRLFCANHNGGTNESGYWFFRGAVSATALPTSNLNAQPTRRSMYDRRRDSWYTNTAQSFSMEDSDDDEESMLLAAPPPISVEEFEEAQLAMRRRASLVERRSSLRSLIADASTAGDTAPDPPESSTREALVPDAPGFVVVTDEMVAGAPAQPPPGDAAGAGAGGGDVAMGAVAENEPAPSAVDSEPMPSALASIAAERARLTGLRERISTLVALRSSLSATANSPASHAAVTSLLQGFRDVIQDQSRTLTSLGRLLDGAEQSSASGAVSDEGRRLLVDARETIARAEAALRHARRMADSGATSVATSMPGMFFDR</sequence>
<name>A0AAD2JZU3_9AGAR</name>